<dbReference type="Proteomes" id="UP001431776">
    <property type="component" value="Unassembled WGS sequence"/>
</dbReference>
<evidence type="ECO:0000259" key="7">
    <source>
        <dbReference type="PROSITE" id="PS50112"/>
    </source>
</evidence>
<dbReference type="InterPro" id="IPR000700">
    <property type="entry name" value="PAS-assoc_C"/>
</dbReference>
<feature type="modified residue" description="4-aspartylphosphate" evidence="4">
    <location>
        <position position="71"/>
    </location>
</feature>
<dbReference type="PROSITE" id="PS50112">
    <property type="entry name" value="PAS"/>
    <property type="match status" value="1"/>
</dbReference>
<evidence type="ECO:0000313" key="9">
    <source>
        <dbReference type="EMBL" id="MDI6450186.1"/>
    </source>
</evidence>
<dbReference type="CDD" id="cd00156">
    <property type="entry name" value="REC"/>
    <property type="match status" value="1"/>
</dbReference>
<dbReference type="RefSeq" id="WP_349245595.1">
    <property type="nucleotide sequence ID" value="NZ_JASCXX010000017.1"/>
</dbReference>
<keyword evidence="9" id="KW-0547">Nucleotide-binding</keyword>
<organism evidence="9 10">
    <name type="scientific">Anaerobaca lacustris</name>
    <dbReference type="NCBI Taxonomy" id="3044600"/>
    <lineage>
        <taxon>Bacteria</taxon>
        <taxon>Pseudomonadati</taxon>
        <taxon>Planctomycetota</taxon>
        <taxon>Phycisphaerae</taxon>
        <taxon>Sedimentisphaerales</taxon>
        <taxon>Anaerobacaceae</taxon>
        <taxon>Anaerobaca</taxon>
    </lineage>
</organism>
<dbReference type="InterPro" id="IPR000014">
    <property type="entry name" value="PAS"/>
</dbReference>
<feature type="domain" description="Response regulatory" evidence="6">
    <location>
        <begin position="19"/>
        <end position="136"/>
    </location>
</feature>
<keyword evidence="10" id="KW-1185">Reference proteome</keyword>
<comment type="caution">
    <text evidence="9">The sequence shown here is derived from an EMBL/GenBank/DDBJ whole genome shotgun (WGS) entry which is preliminary data.</text>
</comment>
<dbReference type="Pfam" id="PF08448">
    <property type="entry name" value="PAS_4"/>
    <property type="match status" value="1"/>
</dbReference>
<dbReference type="InterPro" id="IPR005467">
    <property type="entry name" value="His_kinase_dom"/>
</dbReference>
<evidence type="ECO:0000259" key="5">
    <source>
        <dbReference type="PROSITE" id="PS50109"/>
    </source>
</evidence>
<dbReference type="EC" id="2.7.13.3" evidence="2"/>
<evidence type="ECO:0000313" key="10">
    <source>
        <dbReference type="Proteomes" id="UP001431776"/>
    </source>
</evidence>
<proteinExistence type="predicted"/>
<dbReference type="PRINTS" id="PR00344">
    <property type="entry name" value="BCTRLSENSOR"/>
</dbReference>
<dbReference type="SMART" id="SM00388">
    <property type="entry name" value="HisKA"/>
    <property type="match status" value="1"/>
</dbReference>
<evidence type="ECO:0000259" key="6">
    <source>
        <dbReference type="PROSITE" id="PS50110"/>
    </source>
</evidence>
<evidence type="ECO:0000259" key="8">
    <source>
        <dbReference type="PROSITE" id="PS50113"/>
    </source>
</evidence>
<feature type="domain" description="Histidine kinase" evidence="5">
    <location>
        <begin position="306"/>
        <end position="562"/>
    </location>
</feature>
<gene>
    <name evidence="9" type="ORF">QJ522_14090</name>
</gene>
<dbReference type="Gene3D" id="3.30.450.20">
    <property type="entry name" value="PAS domain"/>
    <property type="match status" value="1"/>
</dbReference>
<dbReference type="PROSITE" id="PS50109">
    <property type="entry name" value="HIS_KIN"/>
    <property type="match status" value="1"/>
</dbReference>
<dbReference type="SUPFAM" id="SSF55874">
    <property type="entry name" value="ATPase domain of HSP90 chaperone/DNA topoisomerase II/histidine kinase"/>
    <property type="match status" value="1"/>
</dbReference>
<dbReference type="Pfam" id="PF00072">
    <property type="entry name" value="Response_reg"/>
    <property type="match status" value="1"/>
</dbReference>
<dbReference type="InterPro" id="IPR011006">
    <property type="entry name" value="CheY-like_superfamily"/>
</dbReference>
<protein>
    <recommendedName>
        <fullName evidence="2">histidine kinase</fullName>
        <ecNumber evidence="2">2.7.13.3</ecNumber>
    </recommendedName>
</protein>
<dbReference type="NCBIfam" id="TIGR00229">
    <property type="entry name" value="sensory_box"/>
    <property type="match status" value="1"/>
</dbReference>
<dbReference type="InterPro" id="IPR003594">
    <property type="entry name" value="HATPase_dom"/>
</dbReference>
<dbReference type="AlphaFoldDB" id="A0AAW6TWV2"/>
<dbReference type="InterPro" id="IPR003661">
    <property type="entry name" value="HisK_dim/P_dom"/>
</dbReference>
<feature type="domain" description="PAS" evidence="7">
    <location>
        <begin position="149"/>
        <end position="185"/>
    </location>
</feature>
<dbReference type="SMART" id="SM00448">
    <property type="entry name" value="REC"/>
    <property type="match status" value="1"/>
</dbReference>
<dbReference type="GO" id="GO:0000155">
    <property type="term" value="F:phosphorelay sensor kinase activity"/>
    <property type="evidence" value="ECO:0007669"/>
    <property type="project" value="InterPro"/>
</dbReference>
<feature type="domain" description="PAC" evidence="8">
    <location>
        <begin position="221"/>
        <end position="274"/>
    </location>
</feature>
<reference evidence="9" key="1">
    <citation type="submission" date="2023-05" db="EMBL/GenBank/DDBJ databases">
        <title>Anaerotaeda fermentans gen. nov., sp. nov., a novel anaerobic planctomycete of the new family within the order Sedimentisphaerales isolated from Taman Peninsula, Russia.</title>
        <authorList>
            <person name="Khomyakova M.A."/>
            <person name="Merkel A.Y."/>
            <person name="Slobodkin A.I."/>
        </authorList>
    </citation>
    <scope>NUCLEOTIDE SEQUENCE</scope>
    <source>
        <strain evidence="9">M17dextr</strain>
    </source>
</reference>
<dbReference type="GO" id="GO:0005524">
    <property type="term" value="F:ATP binding"/>
    <property type="evidence" value="ECO:0007669"/>
    <property type="project" value="UniProtKB-KW"/>
</dbReference>
<keyword evidence="9" id="KW-0067">ATP-binding</keyword>
<dbReference type="PROSITE" id="PS50110">
    <property type="entry name" value="RESPONSE_REGULATORY"/>
    <property type="match status" value="1"/>
</dbReference>
<dbReference type="PANTHER" id="PTHR43065:SF50">
    <property type="entry name" value="HISTIDINE KINASE"/>
    <property type="match status" value="1"/>
</dbReference>
<evidence type="ECO:0000256" key="3">
    <source>
        <dbReference type="ARBA" id="ARBA00022553"/>
    </source>
</evidence>
<dbReference type="Gene3D" id="1.10.287.130">
    <property type="match status" value="1"/>
</dbReference>
<dbReference type="Gene3D" id="3.40.50.2300">
    <property type="match status" value="1"/>
</dbReference>
<sequence length="581" mass="63862">MDTIAAKDNMNLASTKPLKILVVEDDAIDRAAMQRLLAGSSLPLHGVVFVADLDKATAALADGAFDILLLDLNLPDSDGLDTLMALEADYPDVAKVVVTGADNEELGLQAVAAGAQDYLVKGRFNVDAITRVVHYSVERKKLEEALRHSRGKLNAMLESIRDPMVMIDKDLNVVWSNEATREIFGDDGIGGRCHQSCDGRDAAYRALCCIAMQTLRDGQPHSCDVTLADKSGLLRFFHCTTSVALRDREGNPTAVMAIAGDVTDRRIAKKYSEFKRLEAADHKLKELQSHLIQSEKLASIGQLAAGVAHEMNTPIGFVACNFETLEKHVKKILALIELYTGLERTVEAADAVGGPVLVAPIRQFRQTMRIDAILKNLDVLFEDSREGLERVTEIIQNLRDFSRVDQSSDFARYNINEGLAATLVVARNAIKYNADVVTEFGEIPEIFCHPGQINQVFLNLVVNAVQAIESQERQERGRITIRTYPADSCVVCEIEDDGPGIAPEDRRKVFDPFFTTKPAGKGTGMGLSISYDITVNKHKGRISVESEIDRGTLFTVRLPLQPVRKTDEDSRNLLTGVTADE</sequence>
<dbReference type="InterPro" id="IPR001789">
    <property type="entry name" value="Sig_transdc_resp-reg_receiver"/>
</dbReference>
<dbReference type="InterPro" id="IPR036890">
    <property type="entry name" value="HATPase_C_sf"/>
</dbReference>
<name>A0AAW6TWV2_9BACT</name>
<comment type="catalytic activity">
    <reaction evidence="1">
        <text>ATP + protein L-histidine = ADP + protein N-phospho-L-histidine.</text>
        <dbReference type="EC" id="2.7.13.3"/>
    </reaction>
</comment>
<dbReference type="SUPFAM" id="SSF55785">
    <property type="entry name" value="PYP-like sensor domain (PAS domain)"/>
    <property type="match status" value="1"/>
</dbReference>
<accession>A0AAW6TWV2</accession>
<evidence type="ECO:0000256" key="4">
    <source>
        <dbReference type="PROSITE-ProRule" id="PRU00169"/>
    </source>
</evidence>
<dbReference type="PANTHER" id="PTHR43065">
    <property type="entry name" value="SENSOR HISTIDINE KINASE"/>
    <property type="match status" value="1"/>
</dbReference>
<dbReference type="InterPro" id="IPR013656">
    <property type="entry name" value="PAS_4"/>
</dbReference>
<dbReference type="Gene3D" id="3.30.565.10">
    <property type="entry name" value="Histidine kinase-like ATPase, C-terminal domain"/>
    <property type="match status" value="1"/>
</dbReference>
<dbReference type="PROSITE" id="PS50113">
    <property type="entry name" value="PAC"/>
    <property type="match status" value="1"/>
</dbReference>
<dbReference type="SMART" id="SM00387">
    <property type="entry name" value="HATPase_c"/>
    <property type="match status" value="1"/>
</dbReference>
<evidence type="ECO:0000256" key="1">
    <source>
        <dbReference type="ARBA" id="ARBA00000085"/>
    </source>
</evidence>
<dbReference type="SUPFAM" id="SSF52172">
    <property type="entry name" value="CheY-like"/>
    <property type="match status" value="1"/>
</dbReference>
<dbReference type="EMBL" id="JASCXX010000017">
    <property type="protein sequence ID" value="MDI6450186.1"/>
    <property type="molecule type" value="Genomic_DNA"/>
</dbReference>
<dbReference type="CDD" id="cd00082">
    <property type="entry name" value="HisKA"/>
    <property type="match status" value="1"/>
</dbReference>
<dbReference type="Pfam" id="PF02518">
    <property type="entry name" value="HATPase_c"/>
    <property type="match status" value="1"/>
</dbReference>
<dbReference type="InterPro" id="IPR004358">
    <property type="entry name" value="Sig_transdc_His_kin-like_C"/>
</dbReference>
<evidence type="ECO:0000256" key="2">
    <source>
        <dbReference type="ARBA" id="ARBA00012438"/>
    </source>
</evidence>
<dbReference type="InterPro" id="IPR035965">
    <property type="entry name" value="PAS-like_dom_sf"/>
</dbReference>
<keyword evidence="3 4" id="KW-0597">Phosphoprotein</keyword>